<name>A0A6G5AFX7_RHIMP</name>
<keyword evidence="1" id="KW-1133">Transmembrane helix</keyword>
<keyword evidence="1" id="KW-0472">Membrane</keyword>
<proteinExistence type="predicted"/>
<reference evidence="2" key="1">
    <citation type="submission" date="2020-03" db="EMBL/GenBank/DDBJ databases">
        <title>A transcriptome and proteome of the tick Rhipicephalus microplus shaped by the genetic composition of its hosts and developmental stage.</title>
        <authorList>
            <person name="Garcia G.R."/>
            <person name="Ribeiro J.M.C."/>
            <person name="Maruyama S.R."/>
            <person name="Gardinasse L.G."/>
            <person name="Nelson K."/>
            <person name="Ferreira B.R."/>
            <person name="Andrade T.G."/>
            <person name="Santos I.K.F.M."/>
        </authorList>
    </citation>
    <scope>NUCLEOTIDE SEQUENCE</scope>
    <source>
        <strain evidence="2">NSGR</strain>
        <tissue evidence="2">Salivary glands</tissue>
    </source>
</reference>
<dbReference type="EMBL" id="GIKN01007551">
    <property type="protein sequence ID" value="NIE49824.1"/>
    <property type="molecule type" value="Transcribed_RNA"/>
</dbReference>
<evidence type="ECO:0000256" key="1">
    <source>
        <dbReference type="SAM" id="Phobius"/>
    </source>
</evidence>
<sequence length="115" mass="12814">MGGHAPSHIPRLVPWCVVWDPQGQNICKVCWTQSGNTMNRLCYSAFIMFSVLCFSAVSSNFFSMCSLILCRSCKPFFSASTAVMPWVSIRRCTFLSEGCGMAYPQNLTSGFFITI</sequence>
<protein>
    <submittedName>
        <fullName evidence="2">Uncharacterized protein</fullName>
    </submittedName>
</protein>
<keyword evidence="1" id="KW-0812">Transmembrane</keyword>
<accession>A0A6G5AFX7</accession>
<organism evidence="2">
    <name type="scientific">Rhipicephalus microplus</name>
    <name type="common">Cattle tick</name>
    <name type="synonym">Boophilus microplus</name>
    <dbReference type="NCBI Taxonomy" id="6941"/>
    <lineage>
        <taxon>Eukaryota</taxon>
        <taxon>Metazoa</taxon>
        <taxon>Ecdysozoa</taxon>
        <taxon>Arthropoda</taxon>
        <taxon>Chelicerata</taxon>
        <taxon>Arachnida</taxon>
        <taxon>Acari</taxon>
        <taxon>Parasitiformes</taxon>
        <taxon>Ixodida</taxon>
        <taxon>Ixodoidea</taxon>
        <taxon>Ixodidae</taxon>
        <taxon>Rhipicephalinae</taxon>
        <taxon>Rhipicephalus</taxon>
        <taxon>Boophilus</taxon>
    </lineage>
</organism>
<evidence type="ECO:0000313" key="2">
    <source>
        <dbReference type="EMBL" id="NIE49824.1"/>
    </source>
</evidence>
<feature type="transmembrane region" description="Helical" evidence="1">
    <location>
        <begin position="45"/>
        <end position="70"/>
    </location>
</feature>
<dbReference type="AlphaFoldDB" id="A0A6G5AFX7"/>